<dbReference type="GO" id="GO:0005524">
    <property type="term" value="F:ATP binding"/>
    <property type="evidence" value="ECO:0007669"/>
    <property type="project" value="UniProtKB-KW"/>
</dbReference>
<keyword evidence="4" id="KW-0547">Nucleotide-binding</keyword>
<dbReference type="STRING" id="716816.BST96_19565"/>
<keyword evidence="2" id="KW-0723">Serine/threonine-protein kinase</keyword>
<dbReference type="InterPro" id="IPR042095">
    <property type="entry name" value="SUMF_sf"/>
</dbReference>
<dbReference type="OrthoDB" id="9801841at2"/>
<evidence type="ECO:0000313" key="9">
    <source>
        <dbReference type="EMBL" id="ARN76101.1"/>
    </source>
</evidence>
<dbReference type="PANTHER" id="PTHR43289">
    <property type="entry name" value="MITOGEN-ACTIVATED PROTEIN KINASE KINASE KINASE 20-RELATED"/>
    <property type="match status" value="1"/>
</dbReference>
<dbReference type="PROSITE" id="PS00108">
    <property type="entry name" value="PROTEIN_KINASE_ST"/>
    <property type="match status" value="1"/>
</dbReference>
<reference evidence="9 10" key="1">
    <citation type="submission" date="2016-11" db="EMBL/GenBank/DDBJ databases">
        <title>Trade-off between light-utilization and light-protection in marine flavobacteria.</title>
        <authorList>
            <person name="Kumagai Y."/>
        </authorList>
    </citation>
    <scope>NUCLEOTIDE SEQUENCE [LARGE SCALE GENOMIC DNA]</scope>
    <source>
        <strain evidence="9 10">NBRC 107125</strain>
    </source>
</reference>
<dbReference type="FunFam" id="1.10.510.10:FF:000021">
    <property type="entry name" value="Serine/threonine protein kinase"/>
    <property type="match status" value="1"/>
</dbReference>
<proteinExistence type="predicted"/>
<dbReference type="EMBL" id="CP019343">
    <property type="protein sequence ID" value="ARN76101.1"/>
    <property type="molecule type" value="Genomic_DNA"/>
</dbReference>
<organism evidence="9 10">
    <name type="scientific">Oceanicoccus sagamiensis</name>
    <dbReference type="NCBI Taxonomy" id="716816"/>
    <lineage>
        <taxon>Bacteria</taxon>
        <taxon>Pseudomonadati</taxon>
        <taxon>Pseudomonadota</taxon>
        <taxon>Gammaproteobacteria</taxon>
        <taxon>Cellvibrionales</taxon>
        <taxon>Spongiibacteraceae</taxon>
        <taxon>Oceanicoccus</taxon>
    </lineage>
</organism>
<keyword evidence="3" id="KW-0808">Transferase</keyword>
<dbReference type="Gene3D" id="3.90.1580.10">
    <property type="entry name" value="paralog of FGE (formylglycine-generating enzyme)"/>
    <property type="match status" value="1"/>
</dbReference>
<dbReference type="RefSeq" id="WP_085760301.1">
    <property type="nucleotide sequence ID" value="NZ_CP019343.1"/>
</dbReference>
<dbReference type="GO" id="GO:0004674">
    <property type="term" value="F:protein serine/threonine kinase activity"/>
    <property type="evidence" value="ECO:0007669"/>
    <property type="project" value="UniProtKB-KW"/>
</dbReference>
<evidence type="ECO:0000256" key="5">
    <source>
        <dbReference type="ARBA" id="ARBA00022777"/>
    </source>
</evidence>
<dbReference type="InterPro" id="IPR016187">
    <property type="entry name" value="CTDL_fold"/>
</dbReference>
<evidence type="ECO:0000256" key="1">
    <source>
        <dbReference type="ARBA" id="ARBA00012513"/>
    </source>
</evidence>
<evidence type="ECO:0000256" key="6">
    <source>
        <dbReference type="ARBA" id="ARBA00022840"/>
    </source>
</evidence>
<sequence length="734" mass="81225">MAIPGYRILRKIRQGGMSTVYLAIQQSVDREVAIKVMSPSLSSDPSFGSRFYREAKIVGQLSHHNIVSIYDVGNHKHYNYIAMDYLPGAPLQDRLDEGVSTEEAIKVVREMASALHYAHEAGYIHRDIKPDNILFRQDGSAVLCDFGIAKALKGNVKMTNFGAVLGTPNYMSPEQAQGKELDGRADIYSLGVVFYEMLTGQVPFNGDDPVAVAVKHMTSPIPKLPSDKKAFQPIIEKMMDKKANARYQTGQEVMTALDELEQSIQSRGADHLTQTGSTTMQVVGIASALVGTLITTISLSIKRLMLTNIKFSNTPVQLSRKQMEDLDTFILDNGDGDLPEELGDMPLIQDTIEQPAIRPRTHWIYWVVAVVSLGLIAFIYLDEQHPDTLREAYIKANHQQITPSSSIEDTIENTDDSLEKTIEAAPTATTVTEEPEVLAAKPKEIINYALTIKTTPSDATIRLLNIKPAYKAGIKLPPGAYHIQVSAEDYFPKKIWLRINNKNISRQVKLKPTRRLLTAGTVINDKLSDGSEGPNMVVLPRLNQAIAISQQEVTFQQYDLFASQTQRSLPKDYDWGRDQRPVVGINYNDAQAYAQWLSEQTGQHYRLPTKEEWQRAAAGGKDTTYWWGDKAQSKMANCKRGCKSQYSKLFSTQTAPVASYAANPYGVYDTAGNVAEWLNGCVEWQDAEGSLCKSALVAGGSHQDTIKLLVSTSTKTTAAGQGSKTVGLRLLLEL</sequence>
<dbReference type="Pfam" id="PF00069">
    <property type="entry name" value="Pkinase"/>
    <property type="match status" value="1"/>
</dbReference>
<evidence type="ECO:0000256" key="4">
    <source>
        <dbReference type="ARBA" id="ARBA00022741"/>
    </source>
</evidence>
<keyword evidence="7" id="KW-0812">Transmembrane</keyword>
<evidence type="ECO:0000256" key="3">
    <source>
        <dbReference type="ARBA" id="ARBA00022679"/>
    </source>
</evidence>
<gene>
    <name evidence="9" type="ORF">BST96_19565</name>
</gene>
<dbReference type="Proteomes" id="UP000193450">
    <property type="component" value="Chromosome"/>
</dbReference>
<evidence type="ECO:0000256" key="2">
    <source>
        <dbReference type="ARBA" id="ARBA00022527"/>
    </source>
</evidence>
<feature type="domain" description="Protein kinase" evidence="8">
    <location>
        <begin position="6"/>
        <end position="260"/>
    </location>
</feature>
<dbReference type="SMART" id="SM00220">
    <property type="entry name" value="S_TKc"/>
    <property type="match status" value="1"/>
</dbReference>
<evidence type="ECO:0000256" key="7">
    <source>
        <dbReference type="SAM" id="Phobius"/>
    </source>
</evidence>
<dbReference type="Gene3D" id="3.30.200.20">
    <property type="entry name" value="Phosphorylase Kinase, domain 1"/>
    <property type="match status" value="1"/>
</dbReference>
<dbReference type="AlphaFoldDB" id="A0A1X9NG01"/>
<keyword evidence="7" id="KW-1133">Transmembrane helix</keyword>
<dbReference type="KEGG" id="osg:BST96_19565"/>
<dbReference type="InterPro" id="IPR011009">
    <property type="entry name" value="Kinase-like_dom_sf"/>
</dbReference>
<keyword evidence="6" id="KW-0067">ATP-binding</keyword>
<dbReference type="SUPFAM" id="SSF56112">
    <property type="entry name" value="Protein kinase-like (PK-like)"/>
    <property type="match status" value="1"/>
</dbReference>
<dbReference type="EC" id="2.7.11.1" evidence="1"/>
<keyword evidence="10" id="KW-1185">Reference proteome</keyword>
<feature type="transmembrane region" description="Helical" evidence="7">
    <location>
        <begin position="363"/>
        <end position="381"/>
    </location>
</feature>
<protein>
    <recommendedName>
        <fullName evidence="1">non-specific serine/threonine protein kinase</fullName>
        <ecNumber evidence="1">2.7.11.1</ecNumber>
    </recommendedName>
</protein>
<feature type="transmembrane region" description="Helical" evidence="7">
    <location>
        <begin position="282"/>
        <end position="301"/>
    </location>
</feature>
<dbReference type="PANTHER" id="PTHR43289:SF6">
    <property type="entry name" value="SERINE_THREONINE-PROTEIN KINASE NEKL-3"/>
    <property type="match status" value="1"/>
</dbReference>
<accession>A0A1X9NG01</accession>
<dbReference type="InterPro" id="IPR000719">
    <property type="entry name" value="Prot_kinase_dom"/>
</dbReference>
<keyword evidence="5" id="KW-0418">Kinase</keyword>
<dbReference type="SUPFAM" id="SSF56436">
    <property type="entry name" value="C-type lectin-like"/>
    <property type="match status" value="1"/>
</dbReference>
<keyword evidence="7" id="KW-0472">Membrane</keyword>
<dbReference type="PROSITE" id="PS50011">
    <property type="entry name" value="PROTEIN_KINASE_DOM"/>
    <property type="match status" value="1"/>
</dbReference>
<dbReference type="InterPro" id="IPR008271">
    <property type="entry name" value="Ser/Thr_kinase_AS"/>
</dbReference>
<dbReference type="CDD" id="cd14014">
    <property type="entry name" value="STKc_PknB_like"/>
    <property type="match status" value="1"/>
</dbReference>
<dbReference type="InterPro" id="IPR005532">
    <property type="entry name" value="SUMF_dom"/>
</dbReference>
<evidence type="ECO:0000259" key="8">
    <source>
        <dbReference type="PROSITE" id="PS50011"/>
    </source>
</evidence>
<dbReference type="Gene3D" id="1.10.510.10">
    <property type="entry name" value="Transferase(Phosphotransferase) domain 1"/>
    <property type="match status" value="1"/>
</dbReference>
<name>A0A1X9NG01_9GAMM</name>
<dbReference type="Pfam" id="PF03781">
    <property type="entry name" value="FGE-sulfatase"/>
    <property type="match status" value="1"/>
</dbReference>
<evidence type="ECO:0000313" key="10">
    <source>
        <dbReference type="Proteomes" id="UP000193450"/>
    </source>
</evidence>